<feature type="transmembrane region" description="Helical" evidence="2">
    <location>
        <begin position="221"/>
        <end position="246"/>
    </location>
</feature>
<proteinExistence type="predicted"/>
<organism evidence="4 5">
    <name type="scientific">Pendulispora albinea</name>
    <dbReference type="NCBI Taxonomy" id="2741071"/>
    <lineage>
        <taxon>Bacteria</taxon>
        <taxon>Pseudomonadati</taxon>
        <taxon>Myxococcota</taxon>
        <taxon>Myxococcia</taxon>
        <taxon>Myxococcales</taxon>
        <taxon>Sorangiineae</taxon>
        <taxon>Pendulisporaceae</taxon>
        <taxon>Pendulispora</taxon>
    </lineage>
</organism>
<keyword evidence="2" id="KW-0812">Transmembrane</keyword>
<dbReference type="InterPro" id="IPR005804">
    <property type="entry name" value="FA_desaturase_dom"/>
</dbReference>
<evidence type="ECO:0000313" key="5">
    <source>
        <dbReference type="Proteomes" id="UP001370348"/>
    </source>
</evidence>
<dbReference type="Pfam" id="PF00487">
    <property type="entry name" value="FA_desaturase"/>
    <property type="match status" value="1"/>
</dbReference>
<accession>A0ABZ2LNK8</accession>
<keyword evidence="5" id="KW-1185">Reference proteome</keyword>
<dbReference type="PANTHER" id="PTHR19353:SF19">
    <property type="entry name" value="DELTA(5) FATTY ACID DESATURASE C-RELATED"/>
    <property type="match status" value="1"/>
</dbReference>
<evidence type="ECO:0000256" key="1">
    <source>
        <dbReference type="SAM" id="MobiDB-lite"/>
    </source>
</evidence>
<feature type="domain" description="Fatty acid desaturase" evidence="3">
    <location>
        <begin position="91"/>
        <end position="324"/>
    </location>
</feature>
<evidence type="ECO:0000256" key="2">
    <source>
        <dbReference type="SAM" id="Phobius"/>
    </source>
</evidence>
<protein>
    <submittedName>
        <fullName evidence="4">Fatty acid desaturase family protein</fullName>
    </submittedName>
</protein>
<evidence type="ECO:0000259" key="3">
    <source>
        <dbReference type="Pfam" id="PF00487"/>
    </source>
</evidence>
<dbReference type="EMBL" id="CP089984">
    <property type="protein sequence ID" value="WXB11920.1"/>
    <property type="molecule type" value="Genomic_DNA"/>
</dbReference>
<gene>
    <name evidence="4" type="ORF">LZC94_29195</name>
</gene>
<name>A0ABZ2LNK8_9BACT</name>
<dbReference type="CDD" id="cd03510">
    <property type="entry name" value="Rhizobitoxine-FADS-like"/>
    <property type="match status" value="1"/>
</dbReference>
<feature type="region of interest" description="Disordered" evidence="1">
    <location>
        <begin position="1"/>
        <end position="47"/>
    </location>
</feature>
<reference evidence="4 5" key="1">
    <citation type="submission" date="2021-12" db="EMBL/GenBank/DDBJ databases">
        <title>Discovery of the Pendulisporaceae a myxobacterial family with distinct sporulation behavior and unique specialized metabolism.</title>
        <authorList>
            <person name="Garcia R."/>
            <person name="Popoff A."/>
            <person name="Bader C.D."/>
            <person name="Loehr J."/>
            <person name="Walesch S."/>
            <person name="Walt C."/>
            <person name="Boldt J."/>
            <person name="Bunk B."/>
            <person name="Haeckl F.J.F.P.J."/>
            <person name="Gunesch A.P."/>
            <person name="Birkelbach J."/>
            <person name="Nuebel U."/>
            <person name="Pietschmann T."/>
            <person name="Bach T."/>
            <person name="Mueller R."/>
        </authorList>
    </citation>
    <scope>NUCLEOTIDE SEQUENCE [LARGE SCALE GENOMIC DNA]</scope>
    <source>
        <strain evidence="4 5">MSr11954</strain>
    </source>
</reference>
<dbReference type="PANTHER" id="PTHR19353">
    <property type="entry name" value="FATTY ACID DESATURASE 2"/>
    <property type="match status" value="1"/>
</dbReference>
<feature type="compositionally biased region" description="Basic and acidic residues" evidence="1">
    <location>
        <begin position="34"/>
        <end position="43"/>
    </location>
</feature>
<keyword evidence="2" id="KW-0472">Membrane</keyword>
<sequence length="358" mass="40361">MNCNERLTGASQSSDDGGGGRAASGSAGAGVLAGEERRPDDYHGTIADRVPPERIRELSRIDQTRSVLHSAGEWVLIAAAIALCERVGSIWLYPVTVAFLGGRQHALFHLAHEATHYHLFRNRKVNDVFGDVVLAWASFHSIPLYRKRHFGHHRNIGNIDDPHIAETYQRSPTEWRFPKTRGALALWMLRRLTGLTFPRYMRAFVRGFTHAPSRGYIAFKIAYYAAMFGAITALGGWRIWLLYWIVPLATWTPMIRDLRLAAEHFGIDGEEDLIGGKSRTVLPSVLGRIFVCSKGTYFHSEHHDYPSVPFYHLRRLHEEMRDNPRLLPRLHLTMGYGRVLAQLSAASSSPRAEARTGT</sequence>
<dbReference type="InterPro" id="IPR012171">
    <property type="entry name" value="Fatty_acid_desaturase"/>
</dbReference>
<dbReference type="Proteomes" id="UP001370348">
    <property type="component" value="Chromosome"/>
</dbReference>
<evidence type="ECO:0000313" key="4">
    <source>
        <dbReference type="EMBL" id="WXB11920.1"/>
    </source>
</evidence>
<keyword evidence="2" id="KW-1133">Transmembrane helix</keyword>
<dbReference type="RefSeq" id="WP_394821536.1">
    <property type="nucleotide sequence ID" value="NZ_CP089984.1"/>
</dbReference>